<dbReference type="Proteomes" id="UP001642409">
    <property type="component" value="Unassembled WGS sequence"/>
</dbReference>
<accession>A0AA86QSE6</accession>
<comment type="caution">
    <text evidence="1">The sequence shown here is derived from an EMBL/GenBank/DDBJ whole genome shotgun (WGS) entry which is preliminary data.</text>
</comment>
<evidence type="ECO:0000313" key="1">
    <source>
        <dbReference type="EMBL" id="CAI9962197.1"/>
    </source>
</evidence>
<evidence type="ECO:0000313" key="3">
    <source>
        <dbReference type="Proteomes" id="UP001642409"/>
    </source>
</evidence>
<proteinExistence type="predicted"/>
<keyword evidence="3" id="KW-1185">Reference proteome</keyword>
<dbReference type="AlphaFoldDB" id="A0AA86QSE6"/>
<evidence type="ECO:0000313" key="2">
    <source>
        <dbReference type="EMBL" id="CAL5976658.1"/>
    </source>
</evidence>
<organism evidence="1">
    <name type="scientific">Hexamita inflata</name>
    <dbReference type="NCBI Taxonomy" id="28002"/>
    <lineage>
        <taxon>Eukaryota</taxon>
        <taxon>Metamonada</taxon>
        <taxon>Diplomonadida</taxon>
        <taxon>Hexamitidae</taxon>
        <taxon>Hexamitinae</taxon>
        <taxon>Hexamita</taxon>
    </lineage>
</organism>
<sequence>MTHQTERESQSFERLKKLYQAEMVVLLQQEPKNRVPSQTFLDVCLYLHIISPQAANQLFAVLDMPTKQQMHEHKQAFFKEDLVDKNMIGYGVPELDVIKGTVADFLRRHCAGIPATNLVVTCGQDALFFVPRVMEHGPIGATKYSGAMPFMDVDGEQPIKPIRAGVTFMLNVLNYNVKSKLIYFMFSENGNEAENIDQVLKLIKKACQQKHMQFLCYTGDCESHFVSTYITQQVKVVINNYFGASRGRAHIQQLINKVITGCPDRYHLLKAIRNNLVLGPLIFDVSEREIQSCNIIDIEDFIEVLKLTSTQASPNQVQRMRDDIAIQVLNPQQAGIMLESQYIHQGIFVLLCAPLLVGVGNGGQKQILGMLRLAQFCLHVYMHLHKAYSNTLKRAKNVGFKRGKKIEFTSAFSLEMLDKLIMYTAHLLQAVGKCPYTNWLAITSFNNEACHGRMRRSSNHDNSAIKAQTVLLNFELISAIDERTGIVGTSRARIDSYIQDLTFKVRFEDSVINNDELFAIQVVEFLLNDIDATSAAVPPDSIKDKLIQFLKDCNCYEFDPLSLYKESKCTIVSLSQRNDANSGRDVRMYDNLKKDTVQ</sequence>
<name>A0AA86QSE6_9EUKA</name>
<reference evidence="1" key="1">
    <citation type="submission" date="2023-06" db="EMBL/GenBank/DDBJ databases">
        <authorList>
            <person name="Kurt Z."/>
        </authorList>
    </citation>
    <scope>NUCLEOTIDE SEQUENCE</scope>
</reference>
<reference evidence="2 3" key="2">
    <citation type="submission" date="2024-07" db="EMBL/GenBank/DDBJ databases">
        <authorList>
            <person name="Akdeniz Z."/>
        </authorList>
    </citation>
    <scope>NUCLEOTIDE SEQUENCE [LARGE SCALE GENOMIC DNA]</scope>
</reference>
<dbReference type="EMBL" id="CAXDID020000007">
    <property type="protein sequence ID" value="CAL5976658.1"/>
    <property type="molecule type" value="Genomic_DNA"/>
</dbReference>
<dbReference type="EMBL" id="CATOUU010000952">
    <property type="protein sequence ID" value="CAI9962197.1"/>
    <property type="molecule type" value="Genomic_DNA"/>
</dbReference>
<protein>
    <submittedName>
        <fullName evidence="2">Hypothetical_protein</fullName>
    </submittedName>
</protein>
<gene>
    <name evidence="2" type="ORF">HINF_LOCUS3926</name>
    <name evidence="1" type="ORF">HINF_LOCUS49842</name>
</gene>